<gene>
    <name evidence="3" type="ORF">ABVK25_000817</name>
</gene>
<dbReference type="InterPro" id="IPR057965">
    <property type="entry name" value="STEEP1_dom"/>
</dbReference>
<comment type="caution">
    <text evidence="3">The sequence shown here is derived from an EMBL/GenBank/DDBJ whole genome shotgun (WGS) entry which is preliminary data.</text>
</comment>
<proteinExistence type="predicted"/>
<evidence type="ECO:0000259" key="2">
    <source>
        <dbReference type="Pfam" id="PF25809"/>
    </source>
</evidence>
<dbReference type="EMBL" id="JBHFEH010000001">
    <property type="protein sequence ID" value="KAL2059524.1"/>
    <property type="molecule type" value="Genomic_DNA"/>
</dbReference>
<evidence type="ECO:0000256" key="1">
    <source>
        <dbReference type="SAM" id="MobiDB-lite"/>
    </source>
</evidence>
<feature type="region of interest" description="Disordered" evidence="1">
    <location>
        <begin position="54"/>
        <end position="83"/>
    </location>
</feature>
<accession>A0ABR4BR77</accession>
<evidence type="ECO:0000313" key="4">
    <source>
        <dbReference type="Proteomes" id="UP001590951"/>
    </source>
</evidence>
<name>A0ABR4BR77_9LECA</name>
<keyword evidence="4" id="KW-1185">Reference proteome</keyword>
<feature type="compositionally biased region" description="Polar residues" evidence="1">
    <location>
        <begin position="54"/>
        <end position="64"/>
    </location>
</feature>
<feature type="domain" description="STEEP1" evidence="2">
    <location>
        <begin position="8"/>
        <end position="156"/>
    </location>
</feature>
<protein>
    <recommendedName>
        <fullName evidence="2">STEEP1 domain-containing protein</fullName>
    </recommendedName>
</protein>
<dbReference type="Proteomes" id="UP001590951">
    <property type="component" value="Unassembled WGS sequence"/>
</dbReference>
<evidence type="ECO:0000313" key="3">
    <source>
        <dbReference type="EMBL" id="KAL2059524.1"/>
    </source>
</evidence>
<reference evidence="3 4" key="1">
    <citation type="submission" date="2024-09" db="EMBL/GenBank/DDBJ databases">
        <title>Rethinking Asexuality: The Enigmatic Case of Functional Sexual Genes in Lepraria (Stereocaulaceae).</title>
        <authorList>
            <person name="Doellman M."/>
            <person name="Sun Y."/>
            <person name="Barcenas-Pena A."/>
            <person name="Lumbsch H.T."/>
            <person name="Grewe F."/>
        </authorList>
    </citation>
    <scope>NUCLEOTIDE SEQUENCE [LARGE SCALE GENOMIC DNA]</scope>
    <source>
        <strain evidence="3 4">Grewe 0041</strain>
    </source>
</reference>
<organism evidence="3 4">
    <name type="scientific">Lepraria finkii</name>
    <dbReference type="NCBI Taxonomy" id="1340010"/>
    <lineage>
        <taxon>Eukaryota</taxon>
        <taxon>Fungi</taxon>
        <taxon>Dikarya</taxon>
        <taxon>Ascomycota</taxon>
        <taxon>Pezizomycotina</taxon>
        <taxon>Lecanoromycetes</taxon>
        <taxon>OSLEUM clade</taxon>
        <taxon>Lecanoromycetidae</taxon>
        <taxon>Lecanorales</taxon>
        <taxon>Lecanorineae</taxon>
        <taxon>Stereocaulaceae</taxon>
        <taxon>Lepraria</taxon>
    </lineage>
</organism>
<dbReference type="Pfam" id="PF25809">
    <property type="entry name" value="STEEP1"/>
    <property type="match status" value="1"/>
</dbReference>
<sequence length="165" mass="17802">MSDPPHHPELQTYHCLCSILLLATPYNLSILARRAAPSLDRAYILPLPALSRPATSANNGTAMQTDPPASAAEDGDRDGNEAALPLPSLLTQNMRSARKTVVVRREDGFEKRRVLRCGRCGVCVGYEILGDTGEGKEDGGRVIYLREGGLVETGAMGRGRDERDG</sequence>